<dbReference type="Pfam" id="PF25969">
    <property type="entry name" value="NUDT9_N"/>
    <property type="match status" value="1"/>
</dbReference>
<comment type="subcellular location">
    <subcellularLocation>
        <location evidence="1">Membrane</location>
        <topology evidence="1">Multi-pass membrane protein</topology>
    </subcellularLocation>
</comment>
<evidence type="ECO:0000256" key="1">
    <source>
        <dbReference type="ARBA" id="ARBA00004141"/>
    </source>
</evidence>
<feature type="domain" description="TRPM-like" evidence="6">
    <location>
        <begin position="9"/>
        <end position="117"/>
    </location>
</feature>
<evidence type="ECO:0000256" key="4">
    <source>
        <dbReference type="ARBA" id="ARBA00023136"/>
    </source>
</evidence>
<dbReference type="OrthoDB" id="301415at2759"/>
<keyword evidence="8" id="KW-1185">Reference proteome</keyword>
<dbReference type="InterPro" id="IPR050927">
    <property type="entry name" value="TRPM"/>
</dbReference>
<gene>
    <name evidence="7" type="ORF">OSB1V03_LOCUS4911</name>
</gene>
<feature type="transmembrane region" description="Helical" evidence="5">
    <location>
        <begin position="626"/>
        <end position="651"/>
    </location>
</feature>
<keyword evidence="3 5" id="KW-1133">Transmembrane helix</keyword>
<dbReference type="GO" id="GO:0005261">
    <property type="term" value="F:monoatomic cation channel activity"/>
    <property type="evidence" value="ECO:0007669"/>
    <property type="project" value="TreeGrafter"/>
</dbReference>
<proteinExistence type="predicted"/>
<evidence type="ECO:0000256" key="3">
    <source>
        <dbReference type="ARBA" id="ARBA00022989"/>
    </source>
</evidence>
<dbReference type="AlphaFoldDB" id="A0A7R9KLW1"/>
<name>A0A7R9KLW1_9ACAR</name>
<reference evidence="7" key="1">
    <citation type="submission" date="2020-11" db="EMBL/GenBank/DDBJ databases">
        <authorList>
            <person name="Tran Van P."/>
        </authorList>
    </citation>
    <scope>NUCLEOTIDE SEQUENCE</scope>
</reference>
<dbReference type="GO" id="GO:0030001">
    <property type="term" value="P:metal ion transport"/>
    <property type="evidence" value="ECO:0007669"/>
    <property type="project" value="TreeGrafter"/>
</dbReference>
<keyword evidence="4 5" id="KW-0472">Membrane</keyword>
<feature type="transmembrane region" description="Helical" evidence="5">
    <location>
        <begin position="405"/>
        <end position="425"/>
    </location>
</feature>
<evidence type="ECO:0000313" key="8">
    <source>
        <dbReference type="Proteomes" id="UP000759131"/>
    </source>
</evidence>
<dbReference type="PANTHER" id="PTHR13800">
    <property type="entry name" value="TRANSIENT RECEPTOR POTENTIAL CATION CHANNEL, SUBFAMILY M, MEMBER 6"/>
    <property type="match status" value="1"/>
</dbReference>
<feature type="transmembrane region" description="Helical" evidence="5">
    <location>
        <begin position="471"/>
        <end position="493"/>
    </location>
</feature>
<feature type="transmembrane region" description="Helical" evidence="5">
    <location>
        <begin position="276"/>
        <end position="301"/>
    </location>
</feature>
<evidence type="ECO:0000259" key="6">
    <source>
        <dbReference type="Pfam" id="PF25508"/>
    </source>
</evidence>
<accession>A0A7R9KLW1</accession>
<dbReference type="InterPro" id="IPR057366">
    <property type="entry name" value="TRPM-like"/>
</dbReference>
<protein>
    <recommendedName>
        <fullName evidence="6">TRPM-like domain-containing protein</fullName>
    </recommendedName>
</protein>
<dbReference type="Proteomes" id="UP000759131">
    <property type="component" value="Unassembled WGS sequence"/>
</dbReference>
<feature type="transmembrane region" description="Helical" evidence="5">
    <location>
        <begin position="540"/>
        <end position="561"/>
    </location>
</feature>
<evidence type="ECO:0000313" key="7">
    <source>
        <dbReference type="EMBL" id="CAD7624466.1"/>
    </source>
</evidence>
<feature type="transmembrane region" description="Helical" evidence="5">
    <location>
        <begin position="499"/>
        <end position="519"/>
    </location>
</feature>
<feature type="domain" description="TRPM-like" evidence="6">
    <location>
        <begin position="156"/>
        <end position="225"/>
    </location>
</feature>
<dbReference type="GO" id="GO:0005886">
    <property type="term" value="C:plasma membrane"/>
    <property type="evidence" value="ECO:0007669"/>
    <property type="project" value="TreeGrafter"/>
</dbReference>
<organism evidence="7">
    <name type="scientific">Medioppia subpectinata</name>
    <dbReference type="NCBI Taxonomy" id="1979941"/>
    <lineage>
        <taxon>Eukaryota</taxon>
        <taxon>Metazoa</taxon>
        <taxon>Ecdysozoa</taxon>
        <taxon>Arthropoda</taxon>
        <taxon>Chelicerata</taxon>
        <taxon>Arachnida</taxon>
        <taxon>Acari</taxon>
        <taxon>Acariformes</taxon>
        <taxon>Sarcoptiformes</taxon>
        <taxon>Oribatida</taxon>
        <taxon>Brachypylina</taxon>
        <taxon>Oppioidea</taxon>
        <taxon>Oppiidae</taxon>
        <taxon>Medioppia</taxon>
    </lineage>
</organism>
<evidence type="ECO:0000256" key="2">
    <source>
        <dbReference type="ARBA" id="ARBA00022692"/>
    </source>
</evidence>
<dbReference type="Gene3D" id="3.90.79.10">
    <property type="entry name" value="Nucleoside Triphosphate Pyrophosphohydrolase"/>
    <property type="match status" value="1"/>
</dbReference>
<dbReference type="EMBL" id="OC856918">
    <property type="protein sequence ID" value="CAD7624466.1"/>
    <property type="molecule type" value="Genomic_DNA"/>
</dbReference>
<evidence type="ECO:0000256" key="5">
    <source>
        <dbReference type="SAM" id="Phobius"/>
    </source>
</evidence>
<dbReference type="EMBL" id="CAJPIZ010002343">
    <property type="protein sequence ID" value="CAG2104896.1"/>
    <property type="molecule type" value="Genomic_DNA"/>
</dbReference>
<dbReference type="PANTHER" id="PTHR13800:SF1">
    <property type="entry name" value="TRANSIENT RECEPTOR POTENTIAL CATION CHANNEL TRPM"/>
    <property type="match status" value="1"/>
</dbReference>
<sequence>MSWSNALSAERKALNILTIWAVMHNRDKLAKVFWKHSDQPVHLALVISMMFDRLSWYAVDNNMKSDLKLKSKTFADFANGVLDICYNEDIFRANNVLNQSIQDWNYKTAVDIAANAQRVLPNPLLGKHFGPTLVCETTEILHRQRPKLVDRDLHRNALSAERKALNILTIWAVMHNRDKLAKVFWKHSDQPVHLALVISMMFDRLSWYAVDNNMKSDLKLKSKTFRLKRLPHELPVITRVSQRRLRELRQFLAHPCCQKFLTNTFLGNIRLREINWGIFTIPAAIKILLCAFFVFPLFIWVRFKNNEIEVIDNSANEDEFDDSYDEIYREDNTTSSMVTDETADQVKVGYANPSFAKSVANSYDTIISRSKNRFNNSIRGHMFVAKPPPLCQMLSMFFSAPITKFYVSQLFYIIYLPLLSLSVIYPGCGLWKLDVMVCIWTTVLCIDYIRRTYIIIKKYTSVPVFLKCIEIASIIVFIVILSVTRVFSIPIISPYKQKLTLSVGVLYFYYRLIGIYLPISPTLGPLLHRLKLMITVDFVNYMRMALLVILSNMVVMQAVLYPDTELSVEMFHKAFHRAFFSLFLTPVVELETNEYCEQNETLSYQPEDQCSITGNYKSTSCANTGVWAYAFFIQYLVFLKLILSTLLAAIFTATASKLSTETDNIWKFQRYLLVIDFENRLPLPAPQCCANNKNNKAVISNSNPNEVYERNKLTPEECIYWQQLAADYVEELNAQTAKQQIPDKQWEYIQLISEDMEYEKKILREIKGKVMGLERIIMKEKFSSHMYATQESHKTLLSHYSPYPGTAITRVPLSDKYILWEVLHIDYEPIAYSKPINEFPIEMQAFVDEDIIHLKELKHRKSDLNVQFPRYDWNTQEVSPEKQTVNRISWQMNTDGSSVYYKLEDNFLPRNPFGRTGLRGRGGFPRWGPNHYIILVITRWQKSSATVQPRHRYLEIRFVSGDDLFGEIQQLFRADSESRRWVLPEVINFFKSVCSATDENGFHFKLIQNGYIDDYMNTDNAWKEAKVWHIHYECREYLKKRFVDKRLNWRLLSDNWLRPQPLNNIDLSDSMAKLEGNIWLKYLKPVGILSNGQNIPPIITVGKKAPIHRVVAYISSGHSDDIMRPNMSPQQPWRNVSADADTIDPMLGTAKTANASTSLSPT</sequence>
<dbReference type="Pfam" id="PF25508">
    <property type="entry name" value="TRPM2"/>
    <property type="match status" value="2"/>
</dbReference>
<keyword evidence="2 5" id="KW-0812">Transmembrane</keyword>